<proteinExistence type="predicted"/>
<comment type="caution">
    <text evidence="1">The sequence shown here is derived from an EMBL/GenBank/DDBJ whole genome shotgun (WGS) entry which is preliminary data.</text>
</comment>
<dbReference type="AlphaFoldDB" id="A0A2V1ITF3"/>
<reference evidence="2" key="1">
    <citation type="submission" date="2018-02" db="EMBL/GenBank/DDBJ databases">
        <authorList>
            <person name="Clavel T."/>
            <person name="Strowig T."/>
        </authorList>
    </citation>
    <scope>NUCLEOTIDE SEQUENCE [LARGE SCALE GENOMIC DNA]</scope>
    <source>
        <strain evidence="2">DSM 100764</strain>
    </source>
</reference>
<accession>A0A2V1ITF3</accession>
<evidence type="ECO:0000313" key="2">
    <source>
        <dbReference type="Proteomes" id="UP000244925"/>
    </source>
</evidence>
<keyword evidence="2" id="KW-1185">Reference proteome</keyword>
<protein>
    <submittedName>
        <fullName evidence="1">Uncharacterized protein</fullName>
    </submittedName>
</protein>
<dbReference type="RefSeq" id="WP_107036678.1">
    <property type="nucleotide sequence ID" value="NZ_CAOONL010000039.1"/>
</dbReference>
<dbReference type="GeneID" id="93425063"/>
<dbReference type="Proteomes" id="UP000244925">
    <property type="component" value="Unassembled WGS sequence"/>
</dbReference>
<gene>
    <name evidence="1" type="ORF">C5O25_10400</name>
</gene>
<dbReference type="EMBL" id="PUBV01000025">
    <property type="protein sequence ID" value="PWB06417.1"/>
    <property type="molecule type" value="Genomic_DNA"/>
</dbReference>
<organism evidence="1 2">
    <name type="scientific">Paramuribaculum intestinale</name>
    <dbReference type="NCBI Taxonomy" id="2094151"/>
    <lineage>
        <taxon>Bacteria</taxon>
        <taxon>Pseudomonadati</taxon>
        <taxon>Bacteroidota</taxon>
        <taxon>Bacteroidia</taxon>
        <taxon>Bacteroidales</taxon>
        <taxon>Muribaculaceae</taxon>
        <taxon>Paramuribaculum</taxon>
    </lineage>
</organism>
<evidence type="ECO:0000313" key="1">
    <source>
        <dbReference type="EMBL" id="PWB06417.1"/>
    </source>
</evidence>
<name>A0A2V1ITF3_9BACT</name>
<sequence>MIKLRRVVGTGPDQQTQICYVRPESIAVIEEHDDSAWVVMTDKSVIRTDMIVDEVVATLKAVGY</sequence>